<keyword evidence="2" id="KW-0731">Sigma factor</keyword>
<dbReference type="Proteomes" id="UP001142462">
    <property type="component" value="Unassembled WGS sequence"/>
</dbReference>
<evidence type="ECO:0000259" key="6">
    <source>
        <dbReference type="Pfam" id="PF04539"/>
    </source>
</evidence>
<dbReference type="SUPFAM" id="SSF88659">
    <property type="entry name" value="Sigma3 and sigma4 domains of RNA polymerase sigma factors"/>
    <property type="match status" value="2"/>
</dbReference>
<dbReference type="GO" id="GO:0016987">
    <property type="term" value="F:sigma factor activity"/>
    <property type="evidence" value="ECO:0007669"/>
    <property type="project" value="UniProtKB-KW"/>
</dbReference>
<keyword evidence="1" id="KW-0805">Transcription regulation</keyword>
<evidence type="ECO:0000259" key="8">
    <source>
        <dbReference type="Pfam" id="PF04545"/>
    </source>
</evidence>
<evidence type="ECO:0000256" key="5">
    <source>
        <dbReference type="SAM" id="MobiDB-lite"/>
    </source>
</evidence>
<dbReference type="EMBL" id="BSEJ01000001">
    <property type="protein sequence ID" value="GLJ60247.1"/>
    <property type="molecule type" value="Genomic_DNA"/>
</dbReference>
<organism evidence="9 10">
    <name type="scientific">Microbacterium barkeri</name>
    <dbReference type="NCBI Taxonomy" id="33917"/>
    <lineage>
        <taxon>Bacteria</taxon>
        <taxon>Bacillati</taxon>
        <taxon>Actinomycetota</taxon>
        <taxon>Actinomycetes</taxon>
        <taxon>Micrococcales</taxon>
        <taxon>Microbacteriaceae</taxon>
        <taxon>Microbacterium</taxon>
    </lineage>
</organism>
<dbReference type="InterPro" id="IPR013325">
    <property type="entry name" value="RNA_pol_sigma_r2"/>
</dbReference>
<evidence type="ECO:0000256" key="3">
    <source>
        <dbReference type="ARBA" id="ARBA00023125"/>
    </source>
</evidence>
<dbReference type="GO" id="GO:0003677">
    <property type="term" value="F:DNA binding"/>
    <property type="evidence" value="ECO:0007669"/>
    <property type="project" value="UniProtKB-KW"/>
</dbReference>
<dbReference type="InterPro" id="IPR007630">
    <property type="entry name" value="RNA_pol_sigma70_r4"/>
</dbReference>
<dbReference type="PRINTS" id="PR00046">
    <property type="entry name" value="SIGMA70FCT"/>
</dbReference>
<evidence type="ECO:0000259" key="7">
    <source>
        <dbReference type="Pfam" id="PF04542"/>
    </source>
</evidence>
<dbReference type="InterPro" id="IPR000943">
    <property type="entry name" value="RNA_pol_sigma70"/>
</dbReference>
<proteinExistence type="predicted"/>
<name>A0A9W6H0Z8_9MICO</name>
<dbReference type="InterPro" id="IPR007627">
    <property type="entry name" value="RNA_pol_sigma70_r2"/>
</dbReference>
<dbReference type="Gene3D" id="1.20.140.160">
    <property type="match status" value="1"/>
</dbReference>
<accession>A0A9W6H0Z8</accession>
<evidence type="ECO:0000313" key="9">
    <source>
        <dbReference type="EMBL" id="GLJ60247.1"/>
    </source>
</evidence>
<dbReference type="GO" id="GO:0006352">
    <property type="term" value="P:DNA-templated transcription initiation"/>
    <property type="evidence" value="ECO:0007669"/>
    <property type="project" value="InterPro"/>
</dbReference>
<evidence type="ECO:0000256" key="4">
    <source>
        <dbReference type="ARBA" id="ARBA00023163"/>
    </source>
</evidence>
<evidence type="ECO:0000256" key="1">
    <source>
        <dbReference type="ARBA" id="ARBA00023015"/>
    </source>
</evidence>
<comment type="caution">
    <text evidence="9">The sequence shown here is derived from an EMBL/GenBank/DDBJ whole genome shotgun (WGS) entry which is preliminary data.</text>
</comment>
<dbReference type="InterPro" id="IPR007624">
    <property type="entry name" value="RNA_pol_sigma70_r3"/>
</dbReference>
<gene>
    <name evidence="9" type="primary">sigB</name>
    <name evidence="9" type="ORF">GCM10017576_03760</name>
</gene>
<dbReference type="NCBIfam" id="TIGR02937">
    <property type="entry name" value="sigma70-ECF"/>
    <property type="match status" value="1"/>
</dbReference>
<dbReference type="Pfam" id="PF04539">
    <property type="entry name" value="Sigma70_r3"/>
    <property type="match status" value="1"/>
</dbReference>
<sequence length="274" mass="29743">MPVSAIAPTPAPARRAPRAQEDRNARAVALLERARSAPEAERTRLQQQVVVEYLDVADAVASRYVLRPQDAGDVRQVAYLGLTKAVQRFAPDRGADIVSFAVPTIAGEIKRHLRDTSWVVRPPRQLQELHAELRTAVPRIAQQLGHDPSPAEIAAETGFAVEHVVEAIDCGQGRQPASLDAPHAATPDGSLTLGDTLHASGADFARAEVSAALAAACRTLSPRERRILYLRFFHEQTQAEIARECGVTQMQISRLLTKILSTLRGQLTPDLLAA</sequence>
<feature type="domain" description="RNA polymerase sigma-70 region 4" evidence="8">
    <location>
        <begin position="219"/>
        <end position="264"/>
    </location>
</feature>
<keyword evidence="3" id="KW-0238">DNA-binding</keyword>
<reference evidence="9" key="2">
    <citation type="submission" date="2023-01" db="EMBL/GenBank/DDBJ databases">
        <authorList>
            <person name="Sun Q."/>
            <person name="Evtushenko L."/>
        </authorList>
    </citation>
    <scope>NUCLEOTIDE SEQUENCE</scope>
    <source>
        <strain evidence="9">VKM Ac-1020</strain>
    </source>
</reference>
<dbReference type="PANTHER" id="PTHR30385">
    <property type="entry name" value="SIGMA FACTOR F FLAGELLAR"/>
    <property type="match status" value="1"/>
</dbReference>
<evidence type="ECO:0000313" key="10">
    <source>
        <dbReference type="Proteomes" id="UP001142462"/>
    </source>
</evidence>
<dbReference type="AlphaFoldDB" id="A0A9W6H0Z8"/>
<dbReference type="Gene3D" id="1.20.120.1810">
    <property type="match status" value="1"/>
</dbReference>
<feature type="domain" description="RNA polymerase sigma-70 region 2" evidence="7">
    <location>
        <begin position="51"/>
        <end position="118"/>
    </location>
</feature>
<dbReference type="Pfam" id="PF04545">
    <property type="entry name" value="Sigma70_r4"/>
    <property type="match status" value="1"/>
</dbReference>
<evidence type="ECO:0000256" key="2">
    <source>
        <dbReference type="ARBA" id="ARBA00023082"/>
    </source>
</evidence>
<feature type="compositionally biased region" description="Low complexity" evidence="5">
    <location>
        <begin position="1"/>
        <end position="14"/>
    </location>
</feature>
<dbReference type="SUPFAM" id="SSF88946">
    <property type="entry name" value="Sigma2 domain of RNA polymerase sigma factors"/>
    <property type="match status" value="1"/>
</dbReference>
<feature type="domain" description="RNA polymerase sigma-70 region 3" evidence="6">
    <location>
        <begin position="132"/>
        <end position="200"/>
    </location>
</feature>
<keyword evidence="4" id="KW-0804">Transcription</keyword>
<feature type="region of interest" description="Disordered" evidence="5">
    <location>
        <begin position="1"/>
        <end position="23"/>
    </location>
</feature>
<dbReference type="Pfam" id="PF04542">
    <property type="entry name" value="Sigma70_r2"/>
    <property type="match status" value="1"/>
</dbReference>
<dbReference type="RefSeq" id="WP_271171969.1">
    <property type="nucleotide sequence ID" value="NZ_BSEJ01000001.1"/>
</dbReference>
<dbReference type="PANTHER" id="PTHR30385:SF4">
    <property type="entry name" value="RNA POLYMERASE SIGMA-E FACTOR"/>
    <property type="match status" value="1"/>
</dbReference>
<protein>
    <submittedName>
        <fullName evidence="9">RNA polymerase sigma factor</fullName>
    </submittedName>
</protein>
<reference evidence="9" key="1">
    <citation type="journal article" date="2014" name="Int. J. Syst. Evol. Microbiol.">
        <title>Complete genome sequence of Corynebacterium casei LMG S-19264T (=DSM 44701T), isolated from a smear-ripened cheese.</title>
        <authorList>
            <consortium name="US DOE Joint Genome Institute (JGI-PGF)"/>
            <person name="Walter F."/>
            <person name="Albersmeier A."/>
            <person name="Kalinowski J."/>
            <person name="Ruckert C."/>
        </authorList>
    </citation>
    <scope>NUCLEOTIDE SEQUENCE</scope>
    <source>
        <strain evidence="9">VKM Ac-1020</strain>
    </source>
</reference>
<dbReference type="CDD" id="cd06171">
    <property type="entry name" value="Sigma70_r4"/>
    <property type="match status" value="1"/>
</dbReference>
<keyword evidence="10" id="KW-1185">Reference proteome</keyword>
<dbReference type="InterPro" id="IPR013324">
    <property type="entry name" value="RNA_pol_sigma_r3/r4-like"/>
</dbReference>
<dbReference type="InterPro" id="IPR014284">
    <property type="entry name" value="RNA_pol_sigma-70_dom"/>
</dbReference>